<sequence>MDDIKHMFKFPQLKIGNLIAEVPVVQGGMGVGISMSGLASAVANEGGIGVISGVGLGMEEPDFRKNFVESNLRILSQEIRKARELSKGLIGVNFLGAINEYAEMVREAVKEKIDIIFSGAGLPLKLPQYAEGSDTKLVPIVSSERAADLICKAWDRRFKRVPDAFVVEGPKAGGHLGFSAKELEHPERFRLEDIIIKVIETVKAWANKYKQEIPVIAAGGIYSGEDIVKFLKLGAAGVQMGTRFVCTEECDASNDFKQAFIDSKKEDIGVINSPVGLPGRAIINDFLKRANSGERIAVKCPYHCLRTCDPDTTPYCITLALTNAKKGRMKSGFAFAGENAWRNNEIITVKELFNRFKSEAALAQ</sequence>
<keyword evidence="3" id="KW-0560">Oxidoreductase</keyword>
<evidence type="ECO:0000256" key="1">
    <source>
        <dbReference type="ARBA" id="ARBA00022630"/>
    </source>
</evidence>
<dbReference type="InterPro" id="IPR013785">
    <property type="entry name" value="Aldolase_TIM"/>
</dbReference>
<gene>
    <name evidence="4" type="ORF">LCGC14_1449660</name>
</gene>
<evidence type="ECO:0000256" key="3">
    <source>
        <dbReference type="ARBA" id="ARBA00023002"/>
    </source>
</evidence>
<dbReference type="GO" id="GO:0018580">
    <property type="term" value="F:nitronate monooxygenase activity"/>
    <property type="evidence" value="ECO:0007669"/>
    <property type="project" value="InterPro"/>
</dbReference>
<comment type="caution">
    <text evidence="4">The sequence shown here is derived from an EMBL/GenBank/DDBJ whole genome shotgun (WGS) entry which is preliminary data.</text>
</comment>
<dbReference type="InterPro" id="IPR004136">
    <property type="entry name" value="NMO"/>
</dbReference>
<dbReference type="EMBL" id="LAZR01009968">
    <property type="protein sequence ID" value="KKM69556.1"/>
    <property type="molecule type" value="Genomic_DNA"/>
</dbReference>
<evidence type="ECO:0000313" key="4">
    <source>
        <dbReference type="EMBL" id="KKM69556.1"/>
    </source>
</evidence>
<dbReference type="Gene3D" id="3.20.20.70">
    <property type="entry name" value="Aldolase class I"/>
    <property type="match status" value="1"/>
</dbReference>
<dbReference type="PANTHER" id="PTHR32332">
    <property type="entry name" value="2-NITROPROPANE DIOXYGENASE"/>
    <property type="match status" value="1"/>
</dbReference>
<reference evidence="4" key="1">
    <citation type="journal article" date="2015" name="Nature">
        <title>Complex archaea that bridge the gap between prokaryotes and eukaryotes.</title>
        <authorList>
            <person name="Spang A."/>
            <person name="Saw J.H."/>
            <person name="Jorgensen S.L."/>
            <person name="Zaremba-Niedzwiedzka K."/>
            <person name="Martijn J."/>
            <person name="Lind A.E."/>
            <person name="van Eijk R."/>
            <person name="Schleper C."/>
            <person name="Guy L."/>
            <person name="Ettema T.J."/>
        </authorList>
    </citation>
    <scope>NUCLEOTIDE SEQUENCE</scope>
</reference>
<dbReference type="Pfam" id="PF03060">
    <property type="entry name" value="NMO"/>
    <property type="match status" value="1"/>
</dbReference>
<evidence type="ECO:0000256" key="2">
    <source>
        <dbReference type="ARBA" id="ARBA00022643"/>
    </source>
</evidence>
<dbReference type="CDD" id="cd04730">
    <property type="entry name" value="NPD_like"/>
    <property type="match status" value="1"/>
</dbReference>
<dbReference type="PANTHER" id="PTHR32332:SF18">
    <property type="entry name" value="2-NITROPROPANE DIOXYGENASE"/>
    <property type="match status" value="1"/>
</dbReference>
<accession>A0A0F9K4I3</accession>
<keyword evidence="1" id="KW-0285">Flavoprotein</keyword>
<organism evidence="4">
    <name type="scientific">marine sediment metagenome</name>
    <dbReference type="NCBI Taxonomy" id="412755"/>
    <lineage>
        <taxon>unclassified sequences</taxon>
        <taxon>metagenomes</taxon>
        <taxon>ecological metagenomes</taxon>
    </lineage>
</organism>
<dbReference type="SUPFAM" id="SSF51412">
    <property type="entry name" value="Inosine monophosphate dehydrogenase (IMPDH)"/>
    <property type="match status" value="1"/>
</dbReference>
<keyword evidence="2" id="KW-0288">FMN</keyword>
<name>A0A0F9K4I3_9ZZZZ</name>
<dbReference type="AlphaFoldDB" id="A0A0F9K4I3"/>
<protein>
    <submittedName>
        <fullName evidence="4">Uncharacterized protein</fullName>
    </submittedName>
</protein>
<proteinExistence type="predicted"/>